<dbReference type="EMBL" id="CAKXAJ010025123">
    <property type="protein sequence ID" value="CAH2235309.1"/>
    <property type="molecule type" value="Genomic_DNA"/>
</dbReference>
<keyword evidence="2" id="KW-1185">Reference proteome</keyword>
<comment type="caution">
    <text evidence="1">The sequence shown here is derived from an EMBL/GenBank/DDBJ whole genome shotgun (WGS) entry which is preliminary data.</text>
</comment>
<proteinExistence type="predicted"/>
<sequence length="172" mass="18974">MECYSSYQHHPPQPSSVLLQGTELVCRRQILVHRPTTPLQFGLECFNDYDHKQVFKKSVNITCQCGDSVDTYGHHGLSCSRSAGRFSGHSTINDIIRRCLATAHVPAVLEPIGLARSDGKRPDETLGPWGPEARALFKELSEWFIESTGDPRAGSLANEIVWPSKGAMLPAS</sequence>
<reference evidence="1" key="1">
    <citation type="submission" date="2022-03" db="EMBL/GenBank/DDBJ databases">
        <authorList>
            <person name="Lindestad O."/>
        </authorList>
    </citation>
    <scope>NUCLEOTIDE SEQUENCE</scope>
</reference>
<gene>
    <name evidence="1" type="primary">jg5879</name>
    <name evidence="1" type="ORF">PAEG_LOCUS12973</name>
</gene>
<organism evidence="1 2">
    <name type="scientific">Pararge aegeria aegeria</name>
    <dbReference type="NCBI Taxonomy" id="348720"/>
    <lineage>
        <taxon>Eukaryota</taxon>
        <taxon>Metazoa</taxon>
        <taxon>Ecdysozoa</taxon>
        <taxon>Arthropoda</taxon>
        <taxon>Hexapoda</taxon>
        <taxon>Insecta</taxon>
        <taxon>Pterygota</taxon>
        <taxon>Neoptera</taxon>
        <taxon>Endopterygota</taxon>
        <taxon>Lepidoptera</taxon>
        <taxon>Glossata</taxon>
        <taxon>Ditrysia</taxon>
        <taxon>Papilionoidea</taxon>
        <taxon>Nymphalidae</taxon>
        <taxon>Satyrinae</taxon>
        <taxon>Satyrini</taxon>
        <taxon>Parargina</taxon>
        <taxon>Pararge</taxon>
    </lineage>
</organism>
<protein>
    <submittedName>
        <fullName evidence="1">Jg5879 protein</fullName>
    </submittedName>
</protein>
<evidence type="ECO:0000313" key="2">
    <source>
        <dbReference type="Proteomes" id="UP000838756"/>
    </source>
</evidence>
<evidence type="ECO:0000313" key="1">
    <source>
        <dbReference type="EMBL" id="CAH2235309.1"/>
    </source>
</evidence>
<dbReference type="AlphaFoldDB" id="A0A8S4RHX5"/>
<dbReference type="OrthoDB" id="6773446at2759"/>
<name>A0A8S4RHX5_9NEOP</name>
<accession>A0A8S4RHX5</accession>
<dbReference type="Proteomes" id="UP000838756">
    <property type="component" value="Unassembled WGS sequence"/>
</dbReference>